<dbReference type="PIRSF" id="PIRSF002845">
    <property type="entry name" value="Ttrprl_mtas_MazG"/>
    <property type="match status" value="1"/>
</dbReference>
<sequence length="488" mass="53485">MGEIVIIGLGPGDFGLITAQTLALLESRPPLCLRTARHPAVAGLEERGIAFTSFDSLYERHATFDAVYAAITAEVVARAREAGRVVYAVPGSPAVAERTVVLIRETAAAAGIGVTVLPAMSFLDLLYARLGLDPVTGLTVTDAADIAKLPPDLGTALVVTQVYNGRVASEAKLSLMDIYPDDFAVTVVRNLGLADEEIRTLPLYELDRLPAIDHLTSVYVPAPPRRAAAFSLDPLVDVMARLRSPGGCVWDLEQSHPSLRRYIVEEVYEVLEAIELADADKLCEELGDLLLQIVFHARIAEECGEFSMQDVVDTVTEKMVRRHPHVFGDITVRDAAEVIVNWEQIKRREHPGERPGALDGVPGGLPSLLKAFKLQAKAAKVGFDWNSAAPVWDKISEELAELREAVAAGDKAMTEGELGDVLFSVVNLARFLDIDPETALNATNNKFVRRFAYIEAYVKERGLKWKEMTIEQLDDLWNEAKRPKNAEK</sequence>
<dbReference type="InterPro" id="IPR011551">
    <property type="entry name" value="NTP_PyrPHydrolase_MazG"/>
</dbReference>
<dbReference type="InterPro" id="IPR000878">
    <property type="entry name" value="4pyrrol_Mease"/>
</dbReference>
<gene>
    <name evidence="3" type="primary">mazG</name>
    <name evidence="3" type="ORF">Q4T40_16275</name>
</gene>
<dbReference type="InterPro" id="IPR024180">
    <property type="entry name" value="Tetrapyrrole_Mease/MazG_pred"/>
</dbReference>
<reference evidence="3 4" key="1">
    <citation type="submission" date="2023-07" db="EMBL/GenBank/DDBJ databases">
        <title>The novel representative of Negativicutes class, Anaeroselena agilis gen. nov. sp. nov.</title>
        <authorList>
            <person name="Prokofeva M.I."/>
            <person name="Elcheninov A.G."/>
            <person name="Klyukina A."/>
            <person name="Kublanov I.V."/>
            <person name="Frolov E.N."/>
            <person name="Podosokorskaya O.A."/>
        </authorList>
    </citation>
    <scope>NUCLEOTIDE SEQUENCE [LARGE SCALE GENOMIC DNA]</scope>
    <source>
        <strain evidence="3 4">4137-cl</strain>
    </source>
</reference>
<comment type="caution">
    <text evidence="3">The sequence shown here is derived from an EMBL/GenBank/DDBJ whole genome shotgun (WGS) entry which is preliminary data.</text>
</comment>
<dbReference type="Proteomes" id="UP001254848">
    <property type="component" value="Unassembled WGS sequence"/>
</dbReference>
<dbReference type="InterPro" id="IPR014777">
    <property type="entry name" value="4pyrrole_Mease_sub1"/>
</dbReference>
<dbReference type="RefSeq" id="WP_413781271.1">
    <property type="nucleotide sequence ID" value="NZ_JAUOZS010000001.1"/>
</dbReference>
<dbReference type="InterPro" id="IPR035996">
    <property type="entry name" value="4pyrrol_Methylase_sf"/>
</dbReference>
<dbReference type="EMBL" id="JAUOZS010000001">
    <property type="protein sequence ID" value="MDT8902798.1"/>
    <property type="molecule type" value="Genomic_DNA"/>
</dbReference>
<evidence type="ECO:0000259" key="1">
    <source>
        <dbReference type="Pfam" id="PF00590"/>
    </source>
</evidence>
<dbReference type="InterPro" id="IPR048011">
    <property type="entry name" value="NTP-PPase_MazG-like_C"/>
</dbReference>
<dbReference type="Gene3D" id="1.10.287.1080">
    <property type="entry name" value="MazG-like"/>
    <property type="match status" value="2"/>
</dbReference>
<keyword evidence="3" id="KW-0378">Hydrolase</keyword>
<feature type="domain" description="Tetrapyrrole methylase" evidence="1">
    <location>
        <begin position="4"/>
        <end position="206"/>
    </location>
</feature>
<dbReference type="Pfam" id="PF00590">
    <property type="entry name" value="TP_methylase"/>
    <property type="match status" value="1"/>
</dbReference>
<dbReference type="EC" id="3.6.1.9" evidence="3"/>
<evidence type="ECO:0000313" key="4">
    <source>
        <dbReference type="Proteomes" id="UP001254848"/>
    </source>
</evidence>
<dbReference type="InterPro" id="IPR048015">
    <property type="entry name" value="NTP-PPase_MazG-like_N"/>
</dbReference>
<dbReference type="GO" id="GO:0047429">
    <property type="term" value="F:nucleoside triphosphate diphosphatase activity"/>
    <property type="evidence" value="ECO:0007669"/>
    <property type="project" value="UniProtKB-EC"/>
</dbReference>
<proteinExistence type="predicted"/>
<dbReference type="SUPFAM" id="SSF53790">
    <property type="entry name" value="Tetrapyrrole methylase"/>
    <property type="match status" value="1"/>
</dbReference>
<feature type="domain" description="NTP pyrophosphohydrolase MazG-like" evidence="2">
    <location>
        <begin position="395"/>
        <end position="450"/>
    </location>
</feature>
<dbReference type="CDD" id="cd11528">
    <property type="entry name" value="NTP-PPase_MazG_Nterm"/>
    <property type="match status" value="1"/>
</dbReference>
<feature type="domain" description="NTP pyrophosphohydrolase MazG-like" evidence="2">
    <location>
        <begin position="254"/>
        <end position="327"/>
    </location>
</feature>
<dbReference type="InterPro" id="IPR035013">
    <property type="entry name" value="YabN_N"/>
</dbReference>
<accession>A0ABU3P187</accession>
<dbReference type="Pfam" id="PF03819">
    <property type="entry name" value="MazG"/>
    <property type="match status" value="2"/>
</dbReference>
<dbReference type="CDD" id="cd11723">
    <property type="entry name" value="YabN_N_like"/>
    <property type="match status" value="1"/>
</dbReference>
<dbReference type="NCBIfam" id="NF007113">
    <property type="entry name" value="PRK09562.1"/>
    <property type="match status" value="1"/>
</dbReference>
<dbReference type="InterPro" id="IPR004518">
    <property type="entry name" value="MazG-like_dom"/>
</dbReference>
<dbReference type="PANTHER" id="PTHR30522">
    <property type="entry name" value="NUCLEOSIDE TRIPHOSPHATE PYROPHOSPHOHYDROLASE"/>
    <property type="match status" value="1"/>
</dbReference>
<name>A0ABU3P187_9FIRM</name>
<dbReference type="PANTHER" id="PTHR30522:SF0">
    <property type="entry name" value="NUCLEOSIDE TRIPHOSPHATE PYROPHOSPHOHYDROLASE"/>
    <property type="match status" value="1"/>
</dbReference>
<keyword evidence="4" id="KW-1185">Reference proteome</keyword>
<organism evidence="3 4">
    <name type="scientific">Anaeroselena agilis</name>
    <dbReference type="NCBI Taxonomy" id="3063788"/>
    <lineage>
        <taxon>Bacteria</taxon>
        <taxon>Bacillati</taxon>
        <taxon>Bacillota</taxon>
        <taxon>Negativicutes</taxon>
        <taxon>Acetonemataceae</taxon>
        <taxon>Anaeroselena</taxon>
    </lineage>
</organism>
<dbReference type="Gene3D" id="3.40.1010.10">
    <property type="entry name" value="Cobalt-precorrin-4 Transmethylase, Domain 1"/>
    <property type="match status" value="1"/>
</dbReference>
<evidence type="ECO:0000259" key="2">
    <source>
        <dbReference type="Pfam" id="PF03819"/>
    </source>
</evidence>
<dbReference type="NCBIfam" id="TIGR00444">
    <property type="entry name" value="mazG"/>
    <property type="match status" value="1"/>
</dbReference>
<evidence type="ECO:0000313" key="3">
    <source>
        <dbReference type="EMBL" id="MDT8902798.1"/>
    </source>
</evidence>
<protein>
    <submittedName>
        <fullName evidence="3">Nucleoside triphosphate pyrophosphohydrolase</fullName>
        <ecNumber evidence="3">3.6.1.9</ecNumber>
    </submittedName>
</protein>
<dbReference type="CDD" id="cd11529">
    <property type="entry name" value="NTP-PPase_MazG_Cterm"/>
    <property type="match status" value="1"/>
</dbReference>
<dbReference type="SUPFAM" id="SSF101386">
    <property type="entry name" value="all-alpha NTP pyrophosphatases"/>
    <property type="match status" value="2"/>
</dbReference>